<sequence length="232" mass="25981">MKLINKPVSTYRDFSSSTCDVNCIHVQITNLKSIVDEIHETIADTSWIDKLDALSQEIFRATSERTIDKIVNQIIAGMTSTVNEDIGEYIVSYAGQSALETNFSHIKIPLAELLKEKVSGNPGFDFHTLSAKRFLVFGEAKFSLDGTPRAIALDQIGEFITLKKEIAEVQTFRPFMDDECEKNILAGMRGYAAAFSFNAKDIDTIFKNALESDIIDELIKHNELYLIAVEIC</sequence>
<proteinExistence type="predicted"/>
<evidence type="ECO:0000313" key="1">
    <source>
        <dbReference type="EMBL" id="MBK0371037.1"/>
    </source>
</evidence>
<organism evidence="1 2">
    <name type="scientific">Flavobacterium agrisoli</name>
    <dbReference type="NCBI Taxonomy" id="2793066"/>
    <lineage>
        <taxon>Bacteria</taxon>
        <taxon>Pseudomonadati</taxon>
        <taxon>Bacteroidota</taxon>
        <taxon>Flavobacteriia</taxon>
        <taxon>Flavobacteriales</taxon>
        <taxon>Flavobacteriaceae</taxon>
        <taxon>Flavobacterium</taxon>
    </lineage>
</organism>
<reference evidence="1" key="1">
    <citation type="submission" date="2020-12" db="EMBL/GenBank/DDBJ databases">
        <title>Bacterial novel species Flavobacterium sp. SE-1-e isolated from soil.</title>
        <authorList>
            <person name="Jung H.-Y."/>
        </authorList>
    </citation>
    <scope>NUCLEOTIDE SEQUENCE</scope>
    <source>
        <strain evidence="1">SE-1-e</strain>
    </source>
</reference>
<evidence type="ECO:0000313" key="2">
    <source>
        <dbReference type="Proteomes" id="UP000609172"/>
    </source>
</evidence>
<gene>
    <name evidence="1" type="ORF">I5M07_14470</name>
</gene>
<protein>
    <submittedName>
        <fullName evidence="1">Uncharacterized protein</fullName>
    </submittedName>
</protein>
<accession>A0A934PMP7</accession>
<dbReference type="EMBL" id="JAEHFV010000008">
    <property type="protein sequence ID" value="MBK0371037.1"/>
    <property type="molecule type" value="Genomic_DNA"/>
</dbReference>
<dbReference type="RefSeq" id="WP_200107162.1">
    <property type="nucleotide sequence ID" value="NZ_JAEHFV010000008.1"/>
</dbReference>
<name>A0A934PMP7_9FLAO</name>
<dbReference type="AlphaFoldDB" id="A0A934PMP7"/>
<comment type="caution">
    <text evidence="1">The sequence shown here is derived from an EMBL/GenBank/DDBJ whole genome shotgun (WGS) entry which is preliminary data.</text>
</comment>
<dbReference type="Proteomes" id="UP000609172">
    <property type="component" value="Unassembled WGS sequence"/>
</dbReference>
<keyword evidence="2" id="KW-1185">Reference proteome</keyword>